<evidence type="ECO:0000313" key="5">
    <source>
        <dbReference type="EMBL" id="KRS15443.1"/>
    </source>
</evidence>
<proteinExistence type="predicted"/>
<sequence length="233" mass="26242">MTEAAFKNWQAVQDEVRRRIHARIWAPGEMIPNEQDLAEEFGCARATVNRALRNLSDAGLLERRRKAGTRVALHPVRKATLNIPMIRKEIEDRGQSYGYERLMYRDGVPPEELSRRMKARAGDRFVRVTSVQTADGAPFVFEDRWINLSTVPAAAAEGFETVSANEWLLTNAPYTEGDIGFFASNASDEVAGVLGCEPGAAIFVIDRVTWDNDRSITGVRQYFRPGYRMETSI</sequence>
<evidence type="ECO:0000313" key="6">
    <source>
        <dbReference type="EMBL" id="QEW28598.1"/>
    </source>
</evidence>
<dbReference type="Proteomes" id="UP000051401">
    <property type="component" value="Unassembled WGS sequence"/>
</dbReference>
<dbReference type="Pfam" id="PF07702">
    <property type="entry name" value="UTRA"/>
    <property type="match status" value="1"/>
</dbReference>
<feature type="domain" description="HTH gntR-type" evidence="4">
    <location>
        <begin position="6"/>
        <end position="74"/>
    </location>
</feature>
<organism evidence="5 7">
    <name type="scientific">Roseovarius indicus</name>
    <dbReference type="NCBI Taxonomy" id="540747"/>
    <lineage>
        <taxon>Bacteria</taxon>
        <taxon>Pseudomonadati</taxon>
        <taxon>Pseudomonadota</taxon>
        <taxon>Alphaproteobacteria</taxon>
        <taxon>Rhodobacterales</taxon>
        <taxon>Roseobacteraceae</taxon>
        <taxon>Roseovarius</taxon>
    </lineage>
</organism>
<dbReference type="InterPro" id="IPR000524">
    <property type="entry name" value="Tscrpt_reg_HTH_GntR"/>
</dbReference>
<dbReference type="OrthoDB" id="9808698at2"/>
<dbReference type="CDD" id="cd07377">
    <property type="entry name" value="WHTH_GntR"/>
    <property type="match status" value="1"/>
</dbReference>
<dbReference type="GO" id="GO:0003700">
    <property type="term" value="F:DNA-binding transcription factor activity"/>
    <property type="evidence" value="ECO:0007669"/>
    <property type="project" value="InterPro"/>
</dbReference>
<evidence type="ECO:0000256" key="1">
    <source>
        <dbReference type="ARBA" id="ARBA00023015"/>
    </source>
</evidence>
<dbReference type="AlphaFoldDB" id="A0A0T5P2V5"/>
<dbReference type="PRINTS" id="PR00035">
    <property type="entry name" value="HTHGNTR"/>
</dbReference>
<dbReference type="RefSeq" id="WP_057820261.1">
    <property type="nucleotide sequence ID" value="NZ_CP031598.1"/>
</dbReference>
<accession>A0A0T5P2V5</accession>
<dbReference type="InterPro" id="IPR036390">
    <property type="entry name" value="WH_DNA-bd_sf"/>
</dbReference>
<dbReference type="SMART" id="SM00866">
    <property type="entry name" value="UTRA"/>
    <property type="match status" value="1"/>
</dbReference>
<dbReference type="Gene3D" id="3.40.1410.10">
    <property type="entry name" value="Chorismate lyase-like"/>
    <property type="match status" value="1"/>
</dbReference>
<evidence type="ECO:0000256" key="2">
    <source>
        <dbReference type="ARBA" id="ARBA00023125"/>
    </source>
</evidence>
<dbReference type="Proteomes" id="UP000325785">
    <property type="component" value="Chromosome"/>
</dbReference>
<dbReference type="InterPro" id="IPR050679">
    <property type="entry name" value="Bact_HTH_transcr_reg"/>
</dbReference>
<dbReference type="EMBL" id="LAXI01000022">
    <property type="protein sequence ID" value="KRS15443.1"/>
    <property type="molecule type" value="Genomic_DNA"/>
</dbReference>
<keyword evidence="7" id="KW-1185">Reference proteome</keyword>
<dbReference type="EMBL" id="CP031598">
    <property type="protein sequence ID" value="QEW28598.1"/>
    <property type="molecule type" value="Genomic_DNA"/>
</dbReference>
<dbReference type="STRING" id="540747.SAMN04488031_11556"/>
<name>A0A0T5P2V5_9RHOB</name>
<dbReference type="PANTHER" id="PTHR44846:SF16">
    <property type="entry name" value="TRANSCRIPTIONAL REGULATOR PHNF-RELATED"/>
    <property type="match status" value="1"/>
</dbReference>
<dbReference type="SMART" id="SM00345">
    <property type="entry name" value="HTH_GNTR"/>
    <property type="match status" value="1"/>
</dbReference>
<evidence type="ECO:0000313" key="8">
    <source>
        <dbReference type="Proteomes" id="UP000325785"/>
    </source>
</evidence>
<evidence type="ECO:0000259" key="4">
    <source>
        <dbReference type="PROSITE" id="PS50949"/>
    </source>
</evidence>
<dbReference type="PATRIC" id="fig|540747.5.peg.3101"/>
<keyword evidence="2" id="KW-0238">DNA-binding</keyword>
<reference evidence="6 8" key="2">
    <citation type="submission" date="2018-08" db="EMBL/GenBank/DDBJ databases">
        <title>Genetic Globetrotter - A new plasmid hitch-hiking vast phylogenetic and geographic distances.</title>
        <authorList>
            <person name="Vollmers J."/>
            <person name="Petersen J."/>
        </authorList>
    </citation>
    <scope>NUCLEOTIDE SEQUENCE [LARGE SCALE GENOMIC DNA]</scope>
    <source>
        <strain evidence="6 8">DSM 26383</strain>
    </source>
</reference>
<dbReference type="SUPFAM" id="SSF64288">
    <property type="entry name" value="Chorismate lyase-like"/>
    <property type="match status" value="1"/>
</dbReference>
<dbReference type="PROSITE" id="PS50949">
    <property type="entry name" value="HTH_GNTR"/>
    <property type="match status" value="1"/>
</dbReference>
<evidence type="ECO:0000313" key="7">
    <source>
        <dbReference type="Proteomes" id="UP000051401"/>
    </source>
</evidence>
<keyword evidence="1" id="KW-0805">Transcription regulation</keyword>
<protein>
    <submittedName>
        <fullName evidence="5">GntR family transcriptional regulator</fullName>
    </submittedName>
    <submittedName>
        <fullName evidence="6">HTH-type transcriptional repressor YvoA</fullName>
    </submittedName>
</protein>
<dbReference type="GO" id="GO:0003677">
    <property type="term" value="F:DNA binding"/>
    <property type="evidence" value="ECO:0007669"/>
    <property type="project" value="UniProtKB-KW"/>
</dbReference>
<reference evidence="5 7" key="1">
    <citation type="submission" date="2015-04" db="EMBL/GenBank/DDBJ databases">
        <title>The draft genome sequence of Roseovarius indicus B108T.</title>
        <authorList>
            <person name="Li G."/>
            <person name="Lai Q."/>
            <person name="Shao Z."/>
            <person name="Yan P."/>
        </authorList>
    </citation>
    <scope>NUCLEOTIDE SEQUENCE [LARGE SCALE GENOMIC DNA]</scope>
    <source>
        <strain evidence="5 7">B108</strain>
    </source>
</reference>
<dbReference type="SUPFAM" id="SSF46785">
    <property type="entry name" value="Winged helix' DNA-binding domain"/>
    <property type="match status" value="1"/>
</dbReference>
<dbReference type="KEGG" id="rid:RIdsm_04430"/>
<dbReference type="InterPro" id="IPR036388">
    <property type="entry name" value="WH-like_DNA-bd_sf"/>
</dbReference>
<dbReference type="PANTHER" id="PTHR44846">
    <property type="entry name" value="MANNOSYL-D-GLYCERATE TRANSPORT/METABOLISM SYSTEM REPRESSOR MNGR-RELATED"/>
    <property type="match status" value="1"/>
</dbReference>
<dbReference type="Gene3D" id="1.10.10.10">
    <property type="entry name" value="Winged helix-like DNA-binding domain superfamily/Winged helix DNA-binding domain"/>
    <property type="match status" value="1"/>
</dbReference>
<evidence type="ECO:0000256" key="3">
    <source>
        <dbReference type="ARBA" id="ARBA00023163"/>
    </source>
</evidence>
<dbReference type="InterPro" id="IPR028978">
    <property type="entry name" value="Chorismate_lyase_/UTRA_dom_sf"/>
</dbReference>
<dbReference type="InterPro" id="IPR011663">
    <property type="entry name" value="UTRA"/>
</dbReference>
<keyword evidence="3" id="KW-0804">Transcription</keyword>
<dbReference type="Pfam" id="PF00392">
    <property type="entry name" value="GntR"/>
    <property type="match status" value="1"/>
</dbReference>
<gene>
    <name evidence="6" type="primary">yvoA_2</name>
    <name evidence="6" type="ORF">RIdsm_04430</name>
    <name evidence="5" type="ORF">XM52_23725</name>
</gene>